<dbReference type="EMBL" id="AMQN01001074">
    <property type="status" value="NOT_ANNOTATED_CDS"/>
    <property type="molecule type" value="Genomic_DNA"/>
</dbReference>
<dbReference type="Proteomes" id="UP000014760">
    <property type="component" value="Unassembled WGS sequence"/>
</dbReference>
<dbReference type="HOGENOM" id="CLU_647674_0_0_1"/>
<protein>
    <recommendedName>
        <fullName evidence="6">CARD domain-containing protein</fullName>
    </recommendedName>
</protein>
<dbReference type="EnsemblMetazoa" id="CapteT213260">
    <property type="protein sequence ID" value="CapteP213260"/>
    <property type="gene ID" value="CapteG213260"/>
</dbReference>
<reference evidence="4" key="3">
    <citation type="submission" date="2015-06" db="UniProtKB">
        <authorList>
            <consortium name="EnsemblMetazoa"/>
        </authorList>
    </citation>
    <scope>IDENTIFICATION</scope>
</reference>
<sequence>MDASEKAVLRRKSFLLAHVLRGLDIHFVLRQCQLQGLLTDADVGRITAEDDQDIQLDDLLVSIEQNGVSSFHKICFLFQQLDHEWVAEELRLELLLDKGWLEMDAYLGRESRVLAIRVIENVGKLDMNREEKLKLETEIQAALNGRYQVAKNTWKQVCSRKQSRLTGEKMAIKEDITEMSHKLAGFGHRDEVEGCDEQGGSSSLSEALSFMSQEIGKLETSWKTLEKDNNSLLQEQKLCLQLLGSSNETVDLHEALRDVISKCNGEIHRTKAEVQDKREATRTLDQQIRALRQQTTRQLKEKEAQIDSLLKEKSESKTEAENYVQFIRKLKASNRQTEVEINHWKQKCDVLEKTRRLGYFYHVPVTHSQQLWSQLVDSVVHNRETVKKCKQCSPGLNNSTQLSISSPPFKLKAPQPKLNRDHRK</sequence>
<name>R7UQH1_CAPTE</name>
<evidence type="ECO:0000313" key="3">
    <source>
        <dbReference type="EMBL" id="ELU08358.1"/>
    </source>
</evidence>
<keyword evidence="5" id="KW-1185">Reference proteome</keyword>
<organism evidence="3">
    <name type="scientific">Capitella teleta</name>
    <name type="common">Polychaete worm</name>
    <dbReference type="NCBI Taxonomy" id="283909"/>
    <lineage>
        <taxon>Eukaryota</taxon>
        <taxon>Metazoa</taxon>
        <taxon>Spiralia</taxon>
        <taxon>Lophotrochozoa</taxon>
        <taxon>Annelida</taxon>
        <taxon>Polychaeta</taxon>
        <taxon>Sedentaria</taxon>
        <taxon>Scolecida</taxon>
        <taxon>Capitellidae</taxon>
        <taxon>Capitella</taxon>
    </lineage>
</organism>
<reference evidence="3 5" key="2">
    <citation type="journal article" date="2013" name="Nature">
        <title>Insights into bilaterian evolution from three spiralian genomes.</title>
        <authorList>
            <person name="Simakov O."/>
            <person name="Marletaz F."/>
            <person name="Cho S.J."/>
            <person name="Edsinger-Gonzales E."/>
            <person name="Havlak P."/>
            <person name="Hellsten U."/>
            <person name="Kuo D.H."/>
            <person name="Larsson T."/>
            <person name="Lv J."/>
            <person name="Arendt D."/>
            <person name="Savage R."/>
            <person name="Osoegawa K."/>
            <person name="de Jong P."/>
            <person name="Grimwood J."/>
            <person name="Chapman J.A."/>
            <person name="Shapiro H."/>
            <person name="Aerts A."/>
            <person name="Otillar R.P."/>
            <person name="Terry A.Y."/>
            <person name="Boore J.L."/>
            <person name="Grigoriev I.V."/>
            <person name="Lindberg D.R."/>
            <person name="Seaver E.C."/>
            <person name="Weisblat D.A."/>
            <person name="Putnam N.H."/>
            <person name="Rokhsar D.S."/>
        </authorList>
    </citation>
    <scope>NUCLEOTIDE SEQUENCE</scope>
    <source>
        <strain evidence="3 5">I ESC-2004</strain>
    </source>
</reference>
<dbReference type="Gene3D" id="1.10.533.10">
    <property type="entry name" value="Death Domain, Fas"/>
    <property type="match status" value="1"/>
</dbReference>
<feature type="region of interest" description="Disordered" evidence="2">
    <location>
        <begin position="390"/>
        <end position="424"/>
    </location>
</feature>
<dbReference type="AlphaFoldDB" id="R7UQH1"/>
<dbReference type="InterPro" id="IPR011029">
    <property type="entry name" value="DEATH-like_dom_sf"/>
</dbReference>
<evidence type="ECO:0000313" key="5">
    <source>
        <dbReference type="Proteomes" id="UP000014760"/>
    </source>
</evidence>
<feature type="coiled-coil region" evidence="1">
    <location>
        <begin position="274"/>
        <end position="354"/>
    </location>
</feature>
<feature type="compositionally biased region" description="Polar residues" evidence="2">
    <location>
        <begin position="394"/>
        <end position="406"/>
    </location>
</feature>
<evidence type="ECO:0000256" key="1">
    <source>
        <dbReference type="SAM" id="Coils"/>
    </source>
</evidence>
<gene>
    <name evidence="3" type="ORF">CAPTEDRAFT_213260</name>
</gene>
<evidence type="ECO:0008006" key="6">
    <source>
        <dbReference type="Google" id="ProtNLM"/>
    </source>
</evidence>
<evidence type="ECO:0000313" key="4">
    <source>
        <dbReference type="EnsemblMetazoa" id="CapteP213260"/>
    </source>
</evidence>
<accession>R7UQH1</accession>
<evidence type="ECO:0000256" key="2">
    <source>
        <dbReference type="SAM" id="MobiDB-lite"/>
    </source>
</evidence>
<keyword evidence="1" id="KW-0175">Coiled coil</keyword>
<reference evidence="5" key="1">
    <citation type="submission" date="2012-12" db="EMBL/GenBank/DDBJ databases">
        <authorList>
            <person name="Hellsten U."/>
            <person name="Grimwood J."/>
            <person name="Chapman J.A."/>
            <person name="Shapiro H."/>
            <person name="Aerts A."/>
            <person name="Otillar R.P."/>
            <person name="Terry A.Y."/>
            <person name="Boore J.L."/>
            <person name="Simakov O."/>
            <person name="Marletaz F."/>
            <person name="Cho S.-J."/>
            <person name="Edsinger-Gonzales E."/>
            <person name="Havlak P."/>
            <person name="Kuo D.-H."/>
            <person name="Larsson T."/>
            <person name="Lv J."/>
            <person name="Arendt D."/>
            <person name="Savage R."/>
            <person name="Osoegawa K."/>
            <person name="de Jong P."/>
            <person name="Lindberg D.R."/>
            <person name="Seaver E.C."/>
            <person name="Weisblat D.A."/>
            <person name="Putnam N.H."/>
            <person name="Grigoriev I.V."/>
            <person name="Rokhsar D.S."/>
        </authorList>
    </citation>
    <scope>NUCLEOTIDE SEQUENCE</scope>
    <source>
        <strain evidence="5">I ESC-2004</strain>
    </source>
</reference>
<dbReference type="EMBL" id="KB299137">
    <property type="protein sequence ID" value="ELU08358.1"/>
    <property type="molecule type" value="Genomic_DNA"/>
</dbReference>
<proteinExistence type="predicted"/>